<dbReference type="PATRIC" id="fig|1336752.4.peg.102"/>
<dbReference type="InterPro" id="IPR011683">
    <property type="entry name" value="Glyco_hydro_53"/>
</dbReference>
<dbReference type="Pfam" id="PF07745">
    <property type="entry name" value="Glyco_hydro_53"/>
    <property type="match status" value="1"/>
</dbReference>
<dbReference type="Gene3D" id="3.20.20.80">
    <property type="entry name" value="Glycosidases"/>
    <property type="match status" value="1"/>
</dbReference>
<dbReference type="EC" id="3.2.1.89" evidence="3 6"/>
<gene>
    <name evidence="7" type="ORF">L910_0102</name>
</gene>
<evidence type="ECO:0000256" key="2">
    <source>
        <dbReference type="ARBA" id="ARBA00010687"/>
    </source>
</evidence>
<dbReference type="SUPFAM" id="SSF51445">
    <property type="entry name" value="(Trans)glycosidases"/>
    <property type="match status" value="1"/>
</dbReference>
<comment type="similarity">
    <text evidence="2 6">Belongs to the glycosyl hydrolase 53 family.</text>
</comment>
<protein>
    <recommendedName>
        <fullName evidence="3 6">Arabinogalactan endo-beta-1,4-galactanase</fullName>
        <ecNumber evidence="3 6">3.2.1.89</ecNumber>
    </recommendedName>
</protein>
<dbReference type="InterPro" id="IPR017853">
    <property type="entry name" value="GH"/>
</dbReference>
<organism evidence="7 8">
    <name type="scientific">Vibrio fluvialis PG41</name>
    <dbReference type="NCBI Taxonomy" id="1336752"/>
    <lineage>
        <taxon>Bacteria</taxon>
        <taxon>Pseudomonadati</taxon>
        <taxon>Pseudomonadota</taxon>
        <taxon>Gammaproteobacteria</taxon>
        <taxon>Vibrionales</taxon>
        <taxon>Vibrionaceae</taxon>
        <taxon>Vibrio</taxon>
    </lineage>
</organism>
<evidence type="ECO:0000313" key="8">
    <source>
        <dbReference type="Proteomes" id="UP000014854"/>
    </source>
</evidence>
<keyword evidence="5 6" id="KW-0326">Glycosidase</keyword>
<accession>S7IA22</accession>
<evidence type="ECO:0000313" key="7">
    <source>
        <dbReference type="EMBL" id="EPP24954.1"/>
    </source>
</evidence>
<evidence type="ECO:0000256" key="6">
    <source>
        <dbReference type="RuleBase" id="RU361192"/>
    </source>
</evidence>
<evidence type="ECO:0000256" key="3">
    <source>
        <dbReference type="ARBA" id="ARBA00012556"/>
    </source>
</evidence>
<evidence type="ECO:0000256" key="5">
    <source>
        <dbReference type="ARBA" id="ARBA00023295"/>
    </source>
</evidence>
<dbReference type="GO" id="GO:0031218">
    <property type="term" value="F:arabinogalactan endo-1,4-beta-galactosidase activity"/>
    <property type="evidence" value="ECO:0007669"/>
    <property type="project" value="UniProtKB-EC"/>
</dbReference>
<dbReference type="PANTHER" id="PTHR34983:SF1">
    <property type="entry name" value="ARABINOGALACTAN ENDO-BETA-1,4-GALACTANASE A"/>
    <property type="match status" value="1"/>
</dbReference>
<evidence type="ECO:0000256" key="1">
    <source>
        <dbReference type="ARBA" id="ARBA00001695"/>
    </source>
</evidence>
<proteinExistence type="inferred from homology"/>
<dbReference type="AlphaFoldDB" id="S7IA22"/>
<comment type="catalytic activity">
    <reaction evidence="1 6">
        <text>The enzyme specifically hydrolyzes (1-&gt;4)-beta-D-galactosidic linkages in type I arabinogalactans.</text>
        <dbReference type="EC" id="3.2.1.89"/>
    </reaction>
</comment>
<dbReference type="Proteomes" id="UP000014854">
    <property type="component" value="Unassembled WGS sequence"/>
</dbReference>
<evidence type="ECO:0000256" key="4">
    <source>
        <dbReference type="ARBA" id="ARBA00022801"/>
    </source>
</evidence>
<name>S7IA22_VIBFL</name>
<reference evidence="7 8" key="1">
    <citation type="journal article" date="2013" name="Gut Pathog.">
        <title>Evidence of a new metabolic capacity in an emerging diarrheal pathogen: lessons from the draft genomes of Vibrio fluvialis strains PG41 and I21563.</title>
        <authorList>
            <person name="Khatri I."/>
            <person name="Mahajan S."/>
            <person name="Dureja C."/>
            <person name="Subramanian S."/>
            <person name="Raychaudhuri S."/>
        </authorList>
    </citation>
    <scope>NUCLEOTIDE SEQUENCE [LARGE SCALE GENOMIC DNA]</scope>
    <source>
        <strain evidence="7 8">PG41</strain>
    </source>
</reference>
<dbReference type="GO" id="GO:0015926">
    <property type="term" value="F:glucosidase activity"/>
    <property type="evidence" value="ECO:0007669"/>
    <property type="project" value="InterPro"/>
</dbReference>
<sequence>MIVITLNNVNLLSKFLYDHINRNQSSISLITILSFKYFTTYIAKLECVMTDDLFLVILNGERMNKKLRKLLIIGSILSSSFSHAFTKGADISWLTKMEDNGYQFYNDWGYQQDVLSILRDHGMNAIRLRVWVNPDDGYYNSLPDVITKAQWARSANMDVMIDFHYSDTWADPGNQWKPAAWSNLSFEELMGKVWSYTRDALTAIKDAGITPKWIQIGNETNNGMLWNDGLASSNMRNFAWLFNSGRNAAKEVFPDAKIVVHLANCHDNANFRWILDGLQANSAWWDVVGASSYPKNATGQTWQQANTQCLSNLNDIVTRYGTEVMISEIGVPWDDPEAKTIVSDMIQKVRSVNQSKGIGIFYWEPQAYSWQGYTLGAWNPNTKRPTKVLDAFLE</sequence>
<dbReference type="EMBL" id="ASXS01000001">
    <property type="protein sequence ID" value="EPP24954.1"/>
    <property type="molecule type" value="Genomic_DNA"/>
</dbReference>
<dbReference type="PANTHER" id="PTHR34983">
    <property type="entry name" value="ARABINOGALACTAN ENDO-BETA-1,4-GALACTANASE A"/>
    <property type="match status" value="1"/>
</dbReference>
<keyword evidence="4 6" id="KW-0378">Hydrolase</keyword>
<dbReference type="GO" id="GO:0045490">
    <property type="term" value="P:pectin catabolic process"/>
    <property type="evidence" value="ECO:0007669"/>
    <property type="project" value="TreeGrafter"/>
</dbReference>
<comment type="caution">
    <text evidence="7">The sequence shown here is derived from an EMBL/GenBank/DDBJ whole genome shotgun (WGS) entry which is preliminary data.</text>
</comment>